<evidence type="ECO:0000313" key="2">
    <source>
        <dbReference type="EMBL" id="ODM98462.1"/>
    </source>
</evidence>
<dbReference type="EMBL" id="LJIJ01000353">
    <property type="protein sequence ID" value="ODM98462.1"/>
    <property type="molecule type" value="Genomic_DNA"/>
</dbReference>
<feature type="compositionally biased region" description="Basic and acidic residues" evidence="1">
    <location>
        <begin position="443"/>
        <end position="452"/>
    </location>
</feature>
<dbReference type="Proteomes" id="UP000094527">
    <property type="component" value="Unassembled WGS sequence"/>
</dbReference>
<dbReference type="STRING" id="48709.A0A1D2MZL8"/>
<evidence type="ECO:0000313" key="3">
    <source>
        <dbReference type="Proteomes" id="UP000094527"/>
    </source>
</evidence>
<feature type="region of interest" description="Disordered" evidence="1">
    <location>
        <begin position="383"/>
        <end position="414"/>
    </location>
</feature>
<accession>A0A1D2MZL8</accession>
<feature type="compositionally biased region" description="Acidic residues" evidence="1">
    <location>
        <begin position="386"/>
        <end position="399"/>
    </location>
</feature>
<reference evidence="2 3" key="1">
    <citation type="journal article" date="2016" name="Genome Biol. Evol.">
        <title>Gene Family Evolution Reflects Adaptation to Soil Environmental Stressors in the Genome of the Collembolan Orchesella cincta.</title>
        <authorList>
            <person name="Faddeeva-Vakhrusheva A."/>
            <person name="Derks M.F."/>
            <person name="Anvar S.Y."/>
            <person name="Agamennone V."/>
            <person name="Suring W."/>
            <person name="Smit S."/>
            <person name="van Straalen N.M."/>
            <person name="Roelofs D."/>
        </authorList>
    </citation>
    <scope>NUCLEOTIDE SEQUENCE [LARGE SCALE GENOMIC DNA]</scope>
    <source>
        <tissue evidence="2">Mixed pool</tissue>
    </source>
</reference>
<proteinExistence type="predicted"/>
<feature type="compositionally biased region" description="Basic and acidic residues" evidence="1">
    <location>
        <begin position="173"/>
        <end position="188"/>
    </location>
</feature>
<feature type="region of interest" description="Disordered" evidence="1">
    <location>
        <begin position="664"/>
        <end position="744"/>
    </location>
</feature>
<feature type="compositionally biased region" description="Low complexity" evidence="1">
    <location>
        <begin position="674"/>
        <end position="686"/>
    </location>
</feature>
<feature type="region of interest" description="Disordered" evidence="1">
    <location>
        <begin position="173"/>
        <end position="215"/>
    </location>
</feature>
<evidence type="ECO:0000256" key="1">
    <source>
        <dbReference type="SAM" id="MobiDB-lite"/>
    </source>
</evidence>
<dbReference type="AlphaFoldDB" id="A0A1D2MZL8"/>
<sequence>MGVREIPFIFVGLLVQAYKWVELQLMQLFRASLEKRIRNTYAKLGVVFDFDSGKETNNNNNSSVAVVDEKYVSSKSAYKDILRVKVHDKVFFTRAANSASMGMGETYMDGSWDCDDLTELFRRIMREKIFLEYLNPWNRFLNYAHLSFFNLQTESKAWEVGKQHYDLAFKMKGKGKDKPQRTPTRNDEMSIASKANKLAKDKEKLRPRHASGKRSIGAKITPTQTILDVDHVVVDSHHHDNSHENSQTALHDSFRLKGKKARSKDCEEAISSAVADFWDSAWNICAERFFITSAPVTVSFELRNAWLRIAEAEWQDLDMRETPNTRPNRIFKRDEPPLPLAFDTWSRGAMELLPRYRHESVMDPFLRDLFAPTFVDQSEILRSSEEMDDEEEDEEEENSHEDVKDGHHDEDEAGDRVEILVTPETHDKDNWRIELDDEYKLMRTETREETPPKTESLPKLSDDSQEETIADLEPPVMFILSPRSISVEESVTDVDSSAASRAISAYSSRKSQVKRKFSPSQCGGRVGSGVFRFPTETTSEAVRRMRENIRDHHIQSHVQIIDGDRVAYKQKRSLRDDDDMVVQPLFEEQTPRSAGHEIANRFHELSWRGVSYAAGQSSASRGASVDNVAADMDKKFLQRKLVNLQTRFKKQSIKYFGHNTKTVEETEDAASAQGSRKSSTSSSFRSKTSKRGGGADKRKVTRGVSMKYPSHVGIGGNVMRTPSHLRATGSRAKGTTSDPGLMKRNKEPLFSSLLERRLKAGIFDPASNNQKSGGLQFSHTVRGGMEVLDPEIMRNKRSQYCKTCQTTTNTSSS</sequence>
<feature type="compositionally biased region" description="Basic and acidic residues" evidence="1">
    <location>
        <begin position="400"/>
        <end position="414"/>
    </location>
</feature>
<dbReference type="OrthoDB" id="8300214at2759"/>
<keyword evidence="3" id="KW-1185">Reference proteome</keyword>
<organism evidence="2 3">
    <name type="scientific">Orchesella cincta</name>
    <name type="common">Springtail</name>
    <name type="synonym">Podura cincta</name>
    <dbReference type="NCBI Taxonomy" id="48709"/>
    <lineage>
        <taxon>Eukaryota</taxon>
        <taxon>Metazoa</taxon>
        <taxon>Ecdysozoa</taxon>
        <taxon>Arthropoda</taxon>
        <taxon>Hexapoda</taxon>
        <taxon>Collembola</taxon>
        <taxon>Entomobryomorpha</taxon>
        <taxon>Entomobryoidea</taxon>
        <taxon>Orchesellidae</taxon>
        <taxon>Orchesellinae</taxon>
        <taxon>Orchesella</taxon>
    </lineage>
</organism>
<gene>
    <name evidence="2" type="ORF">Ocin01_08229</name>
</gene>
<name>A0A1D2MZL8_ORCCI</name>
<comment type="caution">
    <text evidence="2">The sequence shown here is derived from an EMBL/GenBank/DDBJ whole genome shotgun (WGS) entry which is preliminary data.</text>
</comment>
<feature type="region of interest" description="Disordered" evidence="1">
    <location>
        <begin position="443"/>
        <end position="466"/>
    </location>
</feature>
<protein>
    <submittedName>
        <fullName evidence="2">Cyclopropane-fatty-acyl-phospholipid synthase</fullName>
    </submittedName>
</protein>